<organism evidence="4 5">
    <name type="scientific">Malikia granosa</name>
    <dbReference type="NCBI Taxonomy" id="263067"/>
    <lineage>
        <taxon>Bacteria</taxon>
        <taxon>Pseudomonadati</taxon>
        <taxon>Pseudomonadota</taxon>
        <taxon>Betaproteobacteria</taxon>
        <taxon>Burkholderiales</taxon>
        <taxon>Comamonadaceae</taxon>
        <taxon>Malikia</taxon>
    </lineage>
</organism>
<accession>A0A2S9K6U6</accession>
<protein>
    <submittedName>
        <fullName evidence="4">HAD-IB family hydrolase</fullName>
    </submittedName>
</protein>
<keyword evidence="5" id="KW-1185">Reference proteome</keyword>
<name>A0A2S9K6U6_9BURK</name>
<dbReference type="CDD" id="cd02612">
    <property type="entry name" value="HAD_PGPPase"/>
    <property type="match status" value="1"/>
</dbReference>
<comment type="caution">
    <text evidence="4">The sequence shown here is derived from an EMBL/GenBank/DDBJ whole genome shotgun (WGS) entry which is preliminary data.</text>
</comment>
<keyword evidence="3" id="KW-0460">Magnesium</keyword>
<proteinExistence type="predicted"/>
<dbReference type="PANTHER" id="PTHR43344">
    <property type="entry name" value="PHOSPHOSERINE PHOSPHATASE"/>
    <property type="match status" value="1"/>
</dbReference>
<dbReference type="InterPro" id="IPR006385">
    <property type="entry name" value="HAD_hydro_SerB1"/>
</dbReference>
<dbReference type="Gene3D" id="3.40.50.1000">
    <property type="entry name" value="HAD superfamily/HAD-like"/>
    <property type="match status" value="1"/>
</dbReference>
<evidence type="ECO:0000256" key="2">
    <source>
        <dbReference type="ARBA" id="ARBA00022801"/>
    </source>
</evidence>
<dbReference type="AlphaFoldDB" id="A0A2S9K6U6"/>
<dbReference type="SUPFAM" id="SSF56784">
    <property type="entry name" value="HAD-like"/>
    <property type="match status" value="1"/>
</dbReference>
<dbReference type="InterPro" id="IPR050582">
    <property type="entry name" value="HAD-like_SerB"/>
</dbReference>
<keyword evidence="1" id="KW-0479">Metal-binding</keyword>
<evidence type="ECO:0000313" key="5">
    <source>
        <dbReference type="Proteomes" id="UP000238589"/>
    </source>
</evidence>
<gene>
    <name evidence="4" type="ORF">C6P64_05410</name>
</gene>
<dbReference type="Proteomes" id="UP000238589">
    <property type="component" value="Unassembled WGS sequence"/>
</dbReference>
<dbReference type="OrthoDB" id="9784466at2"/>
<dbReference type="GO" id="GO:0046872">
    <property type="term" value="F:metal ion binding"/>
    <property type="evidence" value="ECO:0007669"/>
    <property type="project" value="UniProtKB-KW"/>
</dbReference>
<evidence type="ECO:0000313" key="4">
    <source>
        <dbReference type="EMBL" id="PRD66193.1"/>
    </source>
</evidence>
<dbReference type="GO" id="GO:0016787">
    <property type="term" value="F:hydrolase activity"/>
    <property type="evidence" value="ECO:0007669"/>
    <property type="project" value="UniProtKB-KW"/>
</dbReference>
<evidence type="ECO:0000256" key="3">
    <source>
        <dbReference type="ARBA" id="ARBA00022842"/>
    </source>
</evidence>
<evidence type="ECO:0000256" key="1">
    <source>
        <dbReference type="ARBA" id="ARBA00022723"/>
    </source>
</evidence>
<dbReference type="InterPro" id="IPR023214">
    <property type="entry name" value="HAD_sf"/>
</dbReference>
<keyword evidence="2 4" id="KW-0378">Hydrolase</keyword>
<dbReference type="EMBL" id="PVLQ01000016">
    <property type="protein sequence ID" value="PRD66193.1"/>
    <property type="molecule type" value="Genomic_DNA"/>
</dbReference>
<dbReference type="InterPro" id="IPR036412">
    <property type="entry name" value="HAD-like_sf"/>
</dbReference>
<sequence length="342" mass="38103">MVVHPAGEGFGRHGIHPRGRVKGLVVQGSARQENCLRHDRWACWCKPLQAEERRRHDSRRILSGSPRSPCCLAGQRAGLKGLGPSRGTMPQPCRGDGRPCWPLPLLRCPRQVAGLKDLMKLALFDLDHTLLDGDTNILWLDHLAQRGLAEADTIERQQQYMALYAREQLDMAEYMDFHIGLLRRRRISEWQAIVEHFVHSELVPRLAPAALAALESHRAAGHRLALVTATNSVLVGTLGRVLDIHTIASEVEIEADQATGRMLGQPSFREHKIARVQDWLGLPLSSDTILESHFYSDSANDIPLLQAVSHPVAVNPDAKLRALAEQQGWPQRCWKAGEAQPA</sequence>
<dbReference type="NCBIfam" id="TIGR01490">
    <property type="entry name" value="HAD-SF-IB-hyp1"/>
    <property type="match status" value="1"/>
</dbReference>
<dbReference type="NCBIfam" id="TIGR01488">
    <property type="entry name" value="HAD-SF-IB"/>
    <property type="match status" value="1"/>
</dbReference>
<dbReference type="Pfam" id="PF12710">
    <property type="entry name" value="HAD"/>
    <property type="match status" value="1"/>
</dbReference>
<dbReference type="Gene3D" id="1.20.1440.100">
    <property type="entry name" value="SG protein - dephosphorylation function"/>
    <property type="match status" value="1"/>
</dbReference>
<dbReference type="PANTHER" id="PTHR43344:SF13">
    <property type="entry name" value="PHOSPHATASE RV3661-RELATED"/>
    <property type="match status" value="1"/>
</dbReference>
<reference evidence="4 5" key="1">
    <citation type="submission" date="2018-03" db="EMBL/GenBank/DDBJ databases">
        <title>Comparative genomics illustrates the genes involved in a hyperalkaliphilic mechanisms of Serpentinomonas isolated from highly-alkaline calcium-rich serpentinized springs.</title>
        <authorList>
            <person name="Suzuki S."/>
            <person name="Ishii S."/>
            <person name="Walworth N."/>
            <person name="Bird L."/>
            <person name="Kuenen J.G."/>
            <person name="Nealson K.H."/>
        </authorList>
    </citation>
    <scope>NUCLEOTIDE SEQUENCE [LARGE SCALE GENOMIC DNA]</scope>
    <source>
        <strain evidence="4 5">P1</strain>
    </source>
</reference>